<dbReference type="EMBL" id="CAFBMX010000002">
    <property type="protein sequence ID" value="CAB4921323.1"/>
    <property type="molecule type" value="Genomic_DNA"/>
</dbReference>
<evidence type="ECO:0000256" key="3">
    <source>
        <dbReference type="ARBA" id="ARBA00023125"/>
    </source>
</evidence>
<dbReference type="GO" id="GO:0016987">
    <property type="term" value="F:sigma factor activity"/>
    <property type="evidence" value="ECO:0007669"/>
    <property type="project" value="UniProtKB-KW"/>
</dbReference>
<evidence type="ECO:0000256" key="4">
    <source>
        <dbReference type="ARBA" id="ARBA00023163"/>
    </source>
</evidence>
<proteinExistence type="predicted"/>
<keyword evidence="3" id="KW-0238">DNA-binding</keyword>
<dbReference type="AlphaFoldDB" id="A0A6J7HUD6"/>
<name>A0A6J7HUD6_9ZZZZ</name>
<keyword evidence="1" id="KW-0805">Transcription regulation</keyword>
<dbReference type="Gene3D" id="1.20.140.160">
    <property type="match status" value="1"/>
</dbReference>
<dbReference type="InterPro" id="IPR013324">
    <property type="entry name" value="RNA_pol_sigma_r3/r4-like"/>
</dbReference>
<protein>
    <submittedName>
        <fullName evidence="6">Unannotated protein</fullName>
    </submittedName>
</protein>
<reference evidence="6" key="1">
    <citation type="submission" date="2020-05" db="EMBL/GenBank/DDBJ databases">
        <authorList>
            <person name="Chiriac C."/>
            <person name="Salcher M."/>
            <person name="Ghai R."/>
            <person name="Kavagutti S V."/>
        </authorList>
    </citation>
    <scope>NUCLEOTIDE SEQUENCE</scope>
</reference>
<dbReference type="PANTHER" id="PTHR30385:SF4">
    <property type="entry name" value="RNA POLYMERASE SIGMA-E FACTOR"/>
    <property type="match status" value="1"/>
</dbReference>
<dbReference type="NCBIfam" id="TIGR02937">
    <property type="entry name" value="sigma70-ECF"/>
    <property type="match status" value="1"/>
</dbReference>
<dbReference type="InterPro" id="IPR014284">
    <property type="entry name" value="RNA_pol_sigma-70_dom"/>
</dbReference>
<dbReference type="PANTHER" id="PTHR30385">
    <property type="entry name" value="SIGMA FACTOR F FLAGELLAR"/>
    <property type="match status" value="1"/>
</dbReference>
<keyword evidence="2" id="KW-0731">Sigma factor</keyword>
<evidence type="ECO:0000256" key="2">
    <source>
        <dbReference type="ARBA" id="ARBA00023082"/>
    </source>
</evidence>
<dbReference type="PROSITE" id="PS50943">
    <property type="entry name" value="HTH_CROC1"/>
    <property type="match status" value="1"/>
</dbReference>
<dbReference type="GO" id="GO:0006352">
    <property type="term" value="P:DNA-templated transcription initiation"/>
    <property type="evidence" value="ECO:0007669"/>
    <property type="project" value="InterPro"/>
</dbReference>
<organism evidence="6">
    <name type="scientific">freshwater metagenome</name>
    <dbReference type="NCBI Taxonomy" id="449393"/>
    <lineage>
        <taxon>unclassified sequences</taxon>
        <taxon>metagenomes</taxon>
        <taxon>ecological metagenomes</taxon>
    </lineage>
</organism>
<keyword evidence="4" id="KW-0804">Transcription</keyword>
<dbReference type="GO" id="GO:0003677">
    <property type="term" value="F:DNA binding"/>
    <property type="evidence" value="ECO:0007669"/>
    <property type="project" value="UniProtKB-KW"/>
</dbReference>
<dbReference type="SUPFAM" id="SSF88659">
    <property type="entry name" value="Sigma3 and sigma4 domains of RNA polymerase sigma factors"/>
    <property type="match status" value="1"/>
</dbReference>
<dbReference type="Pfam" id="PF04545">
    <property type="entry name" value="Sigma70_r4"/>
    <property type="match status" value="1"/>
</dbReference>
<evidence type="ECO:0000256" key="1">
    <source>
        <dbReference type="ARBA" id="ARBA00023015"/>
    </source>
</evidence>
<gene>
    <name evidence="6" type="ORF">UFOPK3674_00572</name>
</gene>
<sequence length="75" mass="8594">MIDVNYRHAEERTLLRDGLATLAERERLIVMLRFSEGLTQREIAERIGISQMHVSRLLCRSIDQMRAAIAADPAD</sequence>
<evidence type="ECO:0000259" key="5">
    <source>
        <dbReference type="PROSITE" id="PS50943"/>
    </source>
</evidence>
<dbReference type="InterPro" id="IPR007630">
    <property type="entry name" value="RNA_pol_sigma70_r4"/>
</dbReference>
<evidence type="ECO:0000313" key="6">
    <source>
        <dbReference type="EMBL" id="CAB4921323.1"/>
    </source>
</evidence>
<dbReference type="CDD" id="cd06171">
    <property type="entry name" value="Sigma70_r4"/>
    <property type="match status" value="1"/>
</dbReference>
<dbReference type="InterPro" id="IPR001387">
    <property type="entry name" value="Cro/C1-type_HTH"/>
</dbReference>
<feature type="domain" description="HTH cro/C1-type" evidence="5">
    <location>
        <begin position="29"/>
        <end position="57"/>
    </location>
</feature>
<accession>A0A6J7HUD6</accession>